<dbReference type="Pfam" id="PF15460">
    <property type="entry name" value="SAS4"/>
    <property type="match status" value="1"/>
</dbReference>
<evidence type="ECO:0000313" key="4">
    <source>
        <dbReference type="Proteomes" id="UP000018144"/>
    </source>
</evidence>
<dbReference type="InterPro" id="IPR029184">
    <property type="entry name" value="Sas4_dom"/>
</dbReference>
<dbReference type="PANTHER" id="PTHR38422:SF1">
    <property type="entry name" value="SOMETHING ABOUT SILENCING PROTEIN 4"/>
    <property type="match status" value="1"/>
</dbReference>
<dbReference type="OrthoDB" id="1938992at2759"/>
<dbReference type="AlphaFoldDB" id="U4LF51"/>
<evidence type="ECO:0000259" key="2">
    <source>
        <dbReference type="Pfam" id="PF15460"/>
    </source>
</evidence>
<feature type="compositionally biased region" description="Acidic residues" evidence="1">
    <location>
        <begin position="337"/>
        <end position="364"/>
    </location>
</feature>
<keyword evidence="4" id="KW-1185">Reference proteome</keyword>
<sequence length="457" mass="52505">MKMLQQQRPHIILRFSRTVVEEPPQQHTPTTRGTPDTDETLTDDEEERRGKRRRNDTPTTHRPPQTSLSEHQTPLSQTPQTNSSELKRKRTIPKSIGGGKGNLLSPQLFREKIEAARNAQTSQSFGHYGGSLGLSIDGDMEKKEAGRVLRSKDIVKTTEYEEWFMDPTGEYPTNDVPLPIDCKHLSTSCRHLHPRPIPAPLSHPIPEAPKTEDPETLRRRLQPVVPFNIESEIATLSVRCPRFHEDPLDDSVNIERDLLRHNAIKMESDLEKLNSPDWIKLIGPSQGLVSRVPKKILEARKKPLMEHLEVTLEKFRMWSKREKRKRRGSEKDSAERDTEEVETGGEEEEEEAEEEEEEEDVEEESIARKGKKQRTSLPEASPVKKEPPKPEPEFVSFYDKPSLRQQALSNRRKSSRALTAFGQPLPTLEQRDFQLPEELMNDSVALRHARAKRRLSK</sequence>
<feature type="compositionally biased region" description="Polar residues" evidence="1">
    <location>
        <begin position="57"/>
        <end position="84"/>
    </location>
</feature>
<dbReference type="GO" id="GO:0004402">
    <property type="term" value="F:histone acetyltransferase activity"/>
    <property type="evidence" value="ECO:0007669"/>
    <property type="project" value="TreeGrafter"/>
</dbReference>
<protein>
    <recommendedName>
        <fullName evidence="2">Something about silencing protein 4 domain-containing protein</fullName>
    </recommendedName>
</protein>
<feature type="region of interest" description="Disordered" evidence="1">
    <location>
        <begin position="1"/>
        <end position="104"/>
    </location>
</feature>
<reference evidence="3 4" key="1">
    <citation type="journal article" date="2013" name="PLoS Genet.">
        <title>The genome and development-dependent transcriptomes of Pyronema confluens: a window into fungal evolution.</title>
        <authorList>
            <person name="Traeger S."/>
            <person name="Altegoer F."/>
            <person name="Freitag M."/>
            <person name="Gabaldon T."/>
            <person name="Kempken F."/>
            <person name="Kumar A."/>
            <person name="Marcet-Houben M."/>
            <person name="Poggeler S."/>
            <person name="Stajich J.E."/>
            <person name="Nowrousian M."/>
        </authorList>
    </citation>
    <scope>NUCLEOTIDE SEQUENCE [LARGE SCALE GENOMIC DNA]</scope>
    <source>
        <strain evidence="4">CBS 100304</strain>
        <tissue evidence="3">Vegetative mycelium</tissue>
    </source>
</reference>
<dbReference type="InterPro" id="IPR038988">
    <property type="entry name" value="Sas4"/>
</dbReference>
<dbReference type="PANTHER" id="PTHR38422">
    <property type="entry name" value="SOMETHING ABOUT SILENCING PROTEIN 4"/>
    <property type="match status" value="1"/>
</dbReference>
<accession>U4LF51</accession>
<feature type="compositionally biased region" description="Basic and acidic residues" evidence="1">
    <location>
        <begin position="382"/>
        <end position="392"/>
    </location>
</feature>
<evidence type="ECO:0000256" key="1">
    <source>
        <dbReference type="SAM" id="MobiDB-lite"/>
    </source>
</evidence>
<dbReference type="STRING" id="1076935.U4LF51"/>
<organism evidence="3 4">
    <name type="scientific">Pyronema omphalodes (strain CBS 100304)</name>
    <name type="common">Pyronema confluens</name>
    <dbReference type="NCBI Taxonomy" id="1076935"/>
    <lineage>
        <taxon>Eukaryota</taxon>
        <taxon>Fungi</taxon>
        <taxon>Dikarya</taxon>
        <taxon>Ascomycota</taxon>
        <taxon>Pezizomycotina</taxon>
        <taxon>Pezizomycetes</taxon>
        <taxon>Pezizales</taxon>
        <taxon>Pyronemataceae</taxon>
        <taxon>Pyronema</taxon>
    </lineage>
</organism>
<dbReference type="EMBL" id="HF935427">
    <property type="protein sequence ID" value="CCX30172.1"/>
    <property type="molecule type" value="Genomic_DNA"/>
</dbReference>
<dbReference type="Proteomes" id="UP000018144">
    <property type="component" value="Unassembled WGS sequence"/>
</dbReference>
<name>U4LF51_PYROM</name>
<proteinExistence type="predicted"/>
<feature type="domain" description="Something about silencing protein 4" evidence="2">
    <location>
        <begin position="252"/>
        <end position="326"/>
    </location>
</feature>
<feature type="compositionally biased region" description="Acidic residues" evidence="1">
    <location>
        <begin position="36"/>
        <end position="46"/>
    </location>
</feature>
<dbReference type="GO" id="GO:0033255">
    <property type="term" value="C:SAS acetyltransferase complex"/>
    <property type="evidence" value="ECO:0007669"/>
    <property type="project" value="InterPro"/>
</dbReference>
<evidence type="ECO:0000313" key="3">
    <source>
        <dbReference type="EMBL" id="CCX30172.1"/>
    </source>
</evidence>
<feature type="region of interest" description="Disordered" evidence="1">
    <location>
        <begin position="321"/>
        <end position="423"/>
    </location>
</feature>
<dbReference type="eggNOG" id="ENOG502RYFU">
    <property type="taxonomic scope" value="Eukaryota"/>
</dbReference>
<gene>
    <name evidence="3" type="ORF">PCON_08274</name>
</gene>